<evidence type="ECO:0000256" key="5">
    <source>
        <dbReference type="ARBA" id="ARBA00023146"/>
    </source>
</evidence>
<gene>
    <name evidence="8" type="ORF">LV83_00264</name>
</gene>
<sequence length="94" mass="11103">MSQKKCPNCGEWSNWTNNYEDRCEHCGEILSPVELDRHSKKEAEKDRQEKEWMFYINPEDSGLTKFFKKSGNLFYTVFMAIITFIMWLIAALPG</sequence>
<dbReference type="Proteomes" id="UP000249610">
    <property type="component" value="Unassembled WGS sequence"/>
</dbReference>
<keyword evidence="3" id="KW-0067">ATP-binding</keyword>
<evidence type="ECO:0000256" key="2">
    <source>
        <dbReference type="ARBA" id="ARBA00022741"/>
    </source>
</evidence>
<dbReference type="AlphaFoldDB" id="A0A327PT34"/>
<evidence type="ECO:0000259" key="7">
    <source>
        <dbReference type="Pfam" id="PF09334"/>
    </source>
</evidence>
<reference evidence="8 9" key="1">
    <citation type="submission" date="2018-06" db="EMBL/GenBank/DDBJ databases">
        <title>Genomic Encyclopedia of Archaeal and Bacterial Type Strains, Phase II (KMG-II): from individual species to whole genera.</title>
        <authorList>
            <person name="Goeker M."/>
        </authorList>
    </citation>
    <scope>NUCLEOTIDE SEQUENCE [LARGE SCALE GENOMIC DNA]</scope>
    <source>
        <strain evidence="8 9">DSM 23446</strain>
    </source>
</reference>
<dbReference type="GO" id="GO:0005524">
    <property type="term" value="F:ATP binding"/>
    <property type="evidence" value="ECO:0007669"/>
    <property type="project" value="UniProtKB-KW"/>
</dbReference>
<protein>
    <submittedName>
        <fullName evidence="8">tRNA synthetase class I (M)</fullName>
    </submittedName>
</protein>
<keyword evidence="6" id="KW-1133">Transmembrane helix</keyword>
<accession>A0A327PT34</accession>
<dbReference type="InterPro" id="IPR015413">
    <property type="entry name" value="Methionyl/Leucyl_tRNA_Synth"/>
</dbReference>
<name>A0A327PT34_9BACT</name>
<evidence type="ECO:0000313" key="9">
    <source>
        <dbReference type="Proteomes" id="UP000249610"/>
    </source>
</evidence>
<dbReference type="OrthoDB" id="772995at2"/>
<keyword evidence="4" id="KW-0648">Protein biosynthesis</keyword>
<keyword evidence="5 8" id="KW-0030">Aminoacyl-tRNA synthetase</keyword>
<dbReference type="EMBL" id="QLLK01000001">
    <property type="protein sequence ID" value="RAI95013.1"/>
    <property type="molecule type" value="Genomic_DNA"/>
</dbReference>
<evidence type="ECO:0000256" key="4">
    <source>
        <dbReference type="ARBA" id="ARBA00022917"/>
    </source>
</evidence>
<dbReference type="Pfam" id="PF09334">
    <property type="entry name" value="tRNA-synt_1g"/>
    <property type="match status" value="1"/>
</dbReference>
<comment type="caution">
    <text evidence="8">The sequence shown here is derived from an EMBL/GenBank/DDBJ whole genome shotgun (WGS) entry which is preliminary data.</text>
</comment>
<keyword evidence="6" id="KW-0472">Membrane</keyword>
<proteinExistence type="predicted"/>
<organism evidence="8 9">
    <name type="scientific">Algoriphagus yeomjeoni</name>
    <dbReference type="NCBI Taxonomy" id="291403"/>
    <lineage>
        <taxon>Bacteria</taxon>
        <taxon>Pseudomonadati</taxon>
        <taxon>Bacteroidota</taxon>
        <taxon>Cytophagia</taxon>
        <taxon>Cytophagales</taxon>
        <taxon>Cyclobacteriaceae</taxon>
        <taxon>Algoriphagus</taxon>
    </lineage>
</organism>
<keyword evidence="9" id="KW-1185">Reference proteome</keyword>
<feature type="domain" description="Methionyl/Leucyl tRNA synthetase" evidence="7">
    <location>
        <begin position="4"/>
        <end position="70"/>
    </location>
</feature>
<keyword evidence="2" id="KW-0547">Nucleotide-binding</keyword>
<evidence type="ECO:0000256" key="3">
    <source>
        <dbReference type="ARBA" id="ARBA00022840"/>
    </source>
</evidence>
<dbReference type="GO" id="GO:0006418">
    <property type="term" value="P:tRNA aminoacylation for protein translation"/>
    <property type="evidence" value="ECO:0007669"/>
    <property type="project" value="InterPro"/>
</dbReference>
<feature type="transmembrane region" description="Helical" evidence="6">
    <location>
        <begin position="73"/>
        <end position="92"/>
    </location>
</feature>
<keyword evidence="1" id="KW-0436">Ligase</keyword>
<evidence type="ECO:0000256" key="1">
    <source>
        <dbReference type="ARBA" id="ARBA00022598"/>
    </source>
</evidence>
<evidence type="ECO:0000256" key="6">
    <source>
        <dbReference type="SAM" id="Phobius"/>
    </source>
</evidence>
<keyword evidence="6" id="KW-0812">Transmembrane</keyword>
<evidence type="ECO:0000313" key="8">
    <source>
        <dbReference type="EMBL" id="RAI95013.1"/>
    </source>
</evidence>
<dbReference type="GO" id="GO:0004812">
    <property type="term" value="F:aminoacyl-tRNA ligase activity"/>
    <property type="evidence" value="ECO:0007669"/>
    <property type="project" value="UniProtKB-KW"/>
</dbReference>
<dbReference type="RefSeq" id="WP_111609708.1">
    <property type="nucleotide sequence ID" value="NZ_QLLK01000001.1"/>
</dbReference>